<dbReference type="AlphaFoldDB" id="A0A9D1KRX3"/>
<dbReference type="InterPro" id="IPR020084">
    <property type="entry name" value="NUDIX_hydrolase_CS"/>
</dbReference>
<dbReference type="PROSITE" id="PS51462">
    <property type="entry name" value="NUDIX"/>
    <property type="match status" value="1"/>
</dbReference>
<dbReference type="PANTHER" id="PTHR11383:SF3">
    <property type="entry name" value="NAD(P)H PYROPHOSPHATASE NUDT13, MITOCHONDRIAL"/>
    <property type="match status" value="1"/>
</dbReference>
<accession>A0A9D1KRX3</accession>
<dbReference type="GO" id="GO:0016787">
    <property type="term" value="F:hydrolase activity"/>
    <property type="evidence" value="ECO:0007669"/>
    <property type="project" value="UniProtKB-KW"/>
</dbReference>
<comment type="caution">
    <text evidence="8">The sequence shown here is derived from an EMBL/GenBank/DDBJ whole genome shotgun (WGS) entry which is preliminary data.</text>
</comment>
<dbReference type="EC" id="3.6.1.22" evidence="2"/>
<keyword evidence="6" id="KW-0520">NAD</keyword>
<evidence type="ECO:0000256" key="4">
    <source>
        <dbReference type="ARBA" id="ARBA00022801"/>
    </source>
</evidence>
<dbReference type="Pfam" id="PF00293">
    <property type="entry name" value="NUDIX"/>
    <property type="match status" value="1"/>
</dbReference>
<dbReference type="Gene3D" id="3.90.79.20">
    <property type="match status" value="1"/>
</dbReference>
<keyword evidence="4 8" id="KW-0378">Hydrolase</keyword>
<keyword evidence="5" id="KW-0460">Magnesium</keyword>
<dbReference type="Proteomes" id="UP000824160">
    <property type="component" value="Unassembled WGS sequence"/>
</dbReference>
<evidence type="ECO:0000256" key="1">
    <source>
        <dbReference type="ARBA" id="ARBA00001946"/>
    </source>
</evidence>
<reference evidence="8" key="2">
    <citation type="journal article" date="2021" name="PeerJ">
        <title>Extensive microbial diversity within the chicken gut microbiome revealed by metagenomics and culture.</title>
        <authorList>
            <person name="Gilroy R."/>
            <person name="Ravi A."/>
            <person name="Getino M."/>
            <person name="Pursley I."/>
            <person name="Horton D.L."/>
            <person name="Alikhan N.F."/>
            <person name="Baker D."/>
            <person name="Gharbi K."/>
            <person name="Hall N."/>
            <person name="Watson M."/>
            <person name="Adriaenssens E.M."/>
            <person name="Foster-Nyarko E."/>
            <person name="Jarju S."/>
            <person name="Secka A."/>
            <person name="Antonio M."/>
            <person name="Oren A."/>
            <person name="Chaudhuri R.R."/>
            <person name="La Ragione R."/>
            <person name="Hildebrand F."/>
            <person name="Pallen M.J."/>
        </authorList>
    </citation>
    <scope>NUCLEOTIDE SEQUENCE</scope>
    <source>
        <strain evidence="8">ChiBcec7-5410</strain>
    </source>
</reference>
<evidence type="ECO:0000313" key="9">
    <source>
        <dbReference type="Proteomes" id="UP000824160"/>
    </source>
</evidence>
<evidence type="ECO:0000256" key="6">
    <source>
        <dbReference type="ARBA" id="ARBA00023027"/>
    </source>
</evidence>
<evidence type="ECO:0000256" key="3">
    <source>
        <dbReference type="ARBA" id="ARBA00022723"/>
    </source>
</evidence>
<proteinExistence type="predicted"/>
<comment type="cofactor">
    <cofactor evidence="1">
        <name>Mg(2+)</name>
        <dbReference type="ChEBI" id="CHEBI:18420"/>
    </cofactor>
</comment>
<dbReference type="GO" id="GO:0046872">
    <property type="term" value="F:metal ion binding"/>
    <property type="evidence" value="ECO:0007669"/>
    <property type="project" value="UniProtKB-KW"/>
</dbReference>
<organism evidence="8 9">
    <name type="scientific">Candidatus Faecivivens stercoripullorum</name>
    <dbReference type="NCBI Taxonomy" id="2840805"/>
    <lineage>
        <taxon>Bacteria</taxon>
        <taxon>Bacillati</taxon>
        <taxon>Bacillota</taxon>
        <taxon>Clostridia</taxon>
        <taxon>Eubacteriales</taxon>
        <taxon>Oscillospiraceae</taxon>
        <taxon>Oscillospiraceae incertae sedis</taxon>
        <taxon>Candidatus Faecivivens</taxon>
    </lineage>
</organism>
<dbReference type="NCBIfam" id="NF001299">
    <property type="entry name" value="PRK00241.1"/>
    <property type="match status" value="1"/>
</dbReference>
<protein>
    <recommendedName>
        <fullName evidence="2">NAD(+) diphosphatase</fullName>
        <ecNumber evidence="2">3.6.1.22</ecNumber>
    </recommendedName>
</protein>
<keyword evidence="3" id="KW-0479">Metal-binding</keyword>
<dbReference type="Pfam" id="PF09297">
    <property type="entry name" value="Zn_ribbon_NUD"/>
    <property type="match status" value="1"/>
</dbReference>
<evidence type="ECO:0000256" key="2">
    <source>
        <dbReference type="ARBA" id="ARBA00012381"/>
    </source>
</evidence>
<evidence type="ECO:0000259" key="7">
    <source>
        <dbReference type="PROSITE" id="PS51462"/>
    </source>
</evidence>
<name>A0A9D1KRX3_9FIRM</name>
<feature type="domain" description="Nudix hydrolase" evidence="7">
    <location>
        <begin position="147"/>
        <end position="271"/>
    </location>
</feature>
<dbReference type="SUPFAM" id="SSF55811">
    <property type="entry name" value="Nudix"/>
    <property type="match status" value="1"/>
</dbReference>
<gene>
    <name evidence="8" type="primary">nudC</name>
    <name evidence="8" type="ORF">IAC43_05175</name>
</gene>
<dbReference type="InterPro" id="IPR015376">
    <property type="entry name" value="Znr_NADH_PPase"/>
</dbReference>
<reference evidence="8" key="1">
    <citation type="submission" date="2020-10" db="EMBL/GenBank/DDBJ databases">
        <authorList>
            <person name="Gilroy R."/>
        </authorList>
    </citation>
    <scope>NUCLEOTIDE SEQUENCE</scope>
    <source>
        <strain evidence="8">ChiBcec7-5410</strain>
    </source>
</reference>
<sequence>MVQDIAPHRFDNSFADVLPTGTDTIFVTDGERMLARISEDGQLSFPDYREFAVKPEATRYLFKLDDRRWFAALDTDKQPECPGYTWVHAGKLRGAVPSEYAFAGVTAMQLVRWYRANVYCGHCGDKLVPDGKERMLRCPSCGNMVYPKISPCVIVGITDGDKLLLTKYARNRYTHYALVAGFCEIGESLEETVRREVREEVGLEVDNIRYWGSQPWSFSDTLLAGFYCDVKGDPTPHLVDGELREATWFSRDEIPVHDDGVSLTRALIAAFQQGKIHS</sequence>
<dbReference type="PROSITE" id="PS00893">
    <property type="entry name" value="NUDIX_BOX"/>
    <property type="match status" value="1"/>
</dbReference>
<evidence type="ECO:0000313" key="8">
    <source>
        <dbReference type="EMBL" id="HIT94555.1"/>
    </source>
</evidence>
<dbReference type="CDD" id="cd03429">
    <property type="entry name" value="NUDIX_NADH_pyrophosphatase_Nudt13"/>
    <property type="match status" value="1"/>
</dbReference>
<dbReference type="EMBL" id="DVLW01000141">
    <property type="protein sequence ID" value="HIT94555.1"/>
    <property type="molecule type" value="Genomic_DNA"/>
</dbReference>
<dbReference type="InterPro" id="IPR000086">
    <property type="entry name" value="NUDIX_hydrolase_dom"/>
</dbReference>
<dbReference type="InterPro" id="IPR049734">
    <property type="entry name" value="NudC-like_C"/>
</dbReference>
<dbReference type="Gene3D" id="3.90.79.10">
    <property type="entry name" value="Nucleoside Triphosphate Pyrophosphohydrolase"/>
    <property type="match status" value="1"/>
</dbReference>
<dbReference type="InterPro" id="IPR015797">
    <property type="entry name" value="NUDIX_hydrolase-like_dom_sf"/>
</dbReference>
<evidence type="ECO:0000256" key="5">
    <source>
        <dbReference type="ARBA" id="ARBA00022842"/>
    </source>
</evidence>
<dbReference type="PANTHER" id="PTHR11383">
    <property type="entry name" value="NUCLEOSIDE DIPHOSPHATE-LINKED MOIETY X MOTIF 13"/>
    <property type="match status" value="1"/>
</dbReference>